<feature type="domain" description="tRNA/rRNA methyltransferase SpoU type" evidence="7">
    <location>
        <begin position="29"/>
        <end position="171"/>
    </location>
</feature>
<keyword evidence="3 8" id="KW-0808">Transferase</keyword>
<keyword evidence="1" id="KW-0820">tRNA-binding</keyword>
<evidence type="ECO:0000256" key="1">
    <source>
        <dbReference type="ARBA" id="ARBA00022555"/>
    </source>
</evidence>
<dbReference type="InterPro" id="IPR029028">
    <property type="entry name" value="Alpha/beta_knot_MTases"/>
</dbReference>
<dbReference type="AlphaFoldDB" id="A0A1W1C5S4"/>
<dbReference type="HAMAP" id="MF_02060">
    <property type="entry name" value="tRNA_methyltr_TrmH"/>
    <property type="match status" value="1"/>
</dbReference>
<dbReference type="PANTHER" id="PTHR43453">
    <property type="entry name" value="RRNA METHYLASE-LIKE"/>
    <property type="match status" value="1"/>
</dbReference>
<proteinExistence type="inferred from homology"/>
<evidence type="ECO:0000259" key="7">
    <source>
        <dbReference type="Pfam" id="PF00588"/>
    </source>
</evidence>
<dbReference type="InterPro" id="IPR029026">
    <property type="entry name" value="tRNA_m1G_MTases_N"/>
</dbReference>
<dbReference type="Gene3D" id="3.40.1280.10">
    <property type="match status" value="1"/>
</dbReference>
<keyword evidence="4" id="KW-0949">S-adenosyl-L-methionine</keyword>
<keyword evidence="5" id="KW-0819">tRNA processing</keyword>
<evidence type="ECO:0000256" key="4">
    <source>
        <dbReference type="ARBA" id="ARBA00022691"/>
    </source>
</evidence>
<dbReference type="Pfam" id="PF00588">
    <property type="entry name" value="SpoU_methylase"/>
    <property type="match status" value="1"/>
</dbReference>
<dbReference type="GO" id="GO:0002938">
    <property type="term" value="P:tRNA guanine ribose methylation"/>
    <property type="evidence" value="ECO:0007669"/>
    <property type="project" value="TreeGrafter"/>
</dbReference>
<evidence type="ECO:0000313" key="8">
    <source>
        <dbReference type="EMBL" id="SFV61073.1"/>
    </source>
</evidence>
<reference evidence="8" key="1">
    <citation type="submission" date="2016-10" db="EMBL/GenBank/DDBJ databases">
        <authorList>
            <person name="de Groot N.N."/>
        </authorList>
    </citation>
    <scope>NUCLEOTIDE SEQUENCE</scope>
</reference>
<dbReference type="GO" id="GO:0141100">
    <property type="term" value="F:tRNA (guanine(18)-2'-O)-methyltransferase activity"/>
    <property type="evidence" value="ECO:0007669"/>
    <property type="project" value="UniProtKB-EC"/>
</dbReference>
<evidence type="ECO:0000256" key="2">
    <source>
        <dbReference type="ARBA" id="ARBA00022603"/>
    </source>
</evidence>
<protein>
    <submittedName>
        <fullName evidence="8">tRNA (Guanosine(18)-2'-O)-methyltransferase</fullName>
        <ecNumber evidence="8">2.1.1.34</ecNumber>
    </submittedName>
</protein>
<dbReference type="InterPro" id="IPR033671">
    <property type="entry name" value="TrmH"/>
</dbReference>
<evidence type="ECO:0000256" key="5">
    <source>
        <dbReference type="ARBA" id="ARBA00022694"/>
    </source>
</evidence>
<name>A0A1W1C5S4_9ZZZZ</name>
<dbReference type="InterPro" id="IPR001537">
    <property type="entry name" value="SpoU_MeTrfase"/>
</dbReference>
<accession>A0A1W1C5S4</accession>
<organism evidence="8">
    <name type="scientific">hydrothermal vent metagenome</name>
    <dbReference type="NCBI Taxonomy" id="652676"/>
    <lineage>
        <taxon>unclassified sequences</taxon>
        <taxon>metagenomes</taxon>
        <taxon>ecological metagenomes</taxon>
    </lineage>
</organism>
<keyword evidence="2 8" id="KW-0489">Methyltransferase</keyword>
<sequence length="217" mass="24613">MGTNSSEAMNSDERLERMDAILLHKQPALKVMLDDVHSSRNLSAILRTCDGVGIQQLYYSAADDHDLRIHKTITQGAHRWVERIRVGTEEKTEFLQEKQTQGYQIVVTHLEKHSISFREVDYTKPTIIVMGNEKEGVSSGIVDLADEVVIIPMQGMVQSLNVSVAAALILYEAQRQLEEAGRYAVPQLSEKQREKIKSDWLYRDNIARRSKGKIPLP</sequence>
<dbReference type="EC" id="2.1.1.34" evidence="8"/>
<dbReference type="SUPFAM" id="SSF75217">
    <property type="entry name" value="alpha/beta knot"/>
    <property type="match status" value="1"/>
</dbReference>
<dbReference type="CDD" id="cd18092">
    <property type="entry name" value="SpoU-like_TrmH"/>
    <property type="match status" value="1"/>
</dbReference>
<dbReference type="PANTHER" id="PTHR43453:SF1">
    <property type="entry name" value="TRNA_RRNA METHYLTRANSFERASE SPOU TYPE DOMAIN-CONTAINING PROTEIN"/>
    <property type="match status" value="1"/>
</dbReference>
<gene>
    <name evidence="8" type="ORF">MNB_SV-10-1126</name>
</gene>
<keyword evidence="6" id="KW-0694">RNA-binding</keyword>
<evidence type="ECO:0000256" key="6">
    <source>
        <dbReference type="ARBA" id="ARBA00022884"/>
    </source>
</evidence>
<evidence type="ECO:0000256" key="3">
    <source>
        <dbReference type="ARBA" id="ARBA00022679"/>
    </source>
</evidence>
<dbReference type="EMBL" id="FPHL01000024">
    <property type="protein sequence ID" value="SFV61073.1"/>
    <property type="molecule type" value="Genomic_DNA"/>
</dbReference>
<dbReference type="GO" id="GO:0000049">
    <property type="term" value="F:tRNA binding"/>
    <property type="evidence" value="ECO:0007669"/>
    <property type="project" value="UniProtKB-KW"/>
</dbReference>